<reference evidence="1 2" key="1">
    <citation type="submission" date="2019-03" db="EMBL/GenBank/DDBJ databases">
        <title>Genomic Encyclopedia of Type Strains, Phase IV (KMG-IV): sequencing the most valuable type-strain genomes for metagenomic binning, comparative biology and taxonomic classification.</title>
        <authorList>
            <person name="Goeker M."/>
        </authorList>
    </citation>
    <scope>NUCLEOTIDE SEQUENCE [LARGE SCALE GENOMIC DNA]</scope>
    <source>
        <strain evidence="1 2">DSM 103428</strain>
    </source>
</reference>
<sequence length="249" mass="27291">MPQRLMCITAHPDDESGAFGGALAMAHAAGVETTVLCLTEGAAGSYRPDGLTNDELARIRRAEFADACELLGVTNAILLRYPDGALASEPFLDLVQLVAEHLRACRPQVVLTFAGDGNVNQHRDHTIVSLAATAAFHWAGRENSPLTLATRPYAPQKLYYAGTPFLAVRSEQDKAVAARTPHSLSLELRDYKEKKIAAFLKHTTQQAILDRVRDIMEPQLDYEHYLLAASRKALPLNQDIALFSDVIED</sequence>
<evidence type="ECO:0000313" key="2">
    <source>
        <dbReference type="Proteomes" id="UP000295210"/>
    </source>
</evidence>
<dbReference type="InterPro" id="IPR003737">
    <property type="entry name" value="GlcNAc_PI_deacetylase-related"/>
</dbReference>
<dbReference type="RefSeq" id="WP_131995216.1">
    <property type="nucleotide sequence ID" value="NZ_SMGK01000002.1"/>
</dbReference>
<accession>A0A4R1L7V8</accession>
<dbReference type="AlphaFoldDB" id="A0A4R1L7V8"/>
<gene>
    <name evidence="1" type="ORF">C7378_1936</name>
</gene>
<dbReference type="GO" id="GO:0016811">
    <property type="term" value="F:hydrolase activity, acting on carbon-nitrogen (but not peptide) bonds, in linear amides"/>
    <property type="evidence" value="ECO:0007669"/>
    <property type="project" value="TreeGrafter"/>
</dbReference>
<comment type="caution">
    <text evidence="1">The sequence shown here is derived from an EMBL/GenBank/DDBJ whole genome shotgun (WGS) entry which is preliminary data.</text>
</comment>
<dbReference type="Gene3D" id="3.40.50.10320">
    <property type="entry name" value="LmbE-like"/>
    <property type="match status" value="1"/>
</dbReference>
<organism evidence="1 2">
    <name type="scientific">Acidipila rosea</name>
    <dbReference type="NCBI Taxonomy" id="768535"/>
    <lineage>
        <taxon>Bacteria</taxon>
        <taxon>Pseudomonadati</taxon>
        <taxon>Acidobacteriota</taxon>
        <taxon>Terriglobia</taxon>
        <taxon>Terriglobales</taxon>
        <taxon>Acidobacteriaceae</taxon>
        <taxon>Acidipila</taxon>
    </lineage>
</organism>
<dbReference type="SUPFAM" id="SSF102588">
    <property type="entry name" value="LmbE-like"/>
    <property type="match status" value="1"/>
</dbReference>
<dbReference type="Proteomes" id="UP000295210">
    <property type="component" value="Unassembled WGS sequence"/>
</dbReference>
<keyword evidence="2" id="KW-1185">Reference proteome</keyword>
<dbReference type="EMBL" id="SMGK01000002">
    <property type="protein sequence ID" value="TCK74314.1"/>
    <property type="molecule type" value="Genomic_DNA"/>
</dbReference>
<proteinExistence type="predicted"/>
<dbReference type="InterPro" id="IPR024078">
    <property type="entry name" value="LmbE-like_dom_sf"/>
</dbReference>
<dbReference type="PANTHER" id="PTHR12993:SF11">
    <property type="entry name" value="N-ACETYLGLUCOSAMINYL-PHOSPHATIDYLINOSITOL DE-N-ACETYLASE"/>
    <property type="match status" value="1"/>
</dbReference>
<evidence type="ECO:0000313" key="1">
    <source>
        <dbReference type="EMBL" id="TCK74314.1"/>
    </source>
</evidence>
<dbReference type="Pfam" id="PF02585">
    <property type="entry name" value="PIG-L"/>
    <property type="match status" value="1"/>
</dbReference>
<dbReference type="OrthoDB" id="9815144at2"/>
<name>A0A4R1L7V8_9BACT</name>
<protein>
    <submittedName>
        <fullName evidence="1">LmbE family N-acetylglucosaminyl deacetylase</fullName>
    </submittedName>
</protein>
<dbReference type="PANTHER" id="PTHR12993">
    <property type="entry name" value="N-ACETYLGLUCOSAMINYL-PHOSPHATIDYLINOSITOL DE-N-ACETYLASE-RELATED"/>
    <property type="match status" value="1"/>
</dbReference>